<evidence type="ECO:0000313" key="1">
    <source>
        <dbReference type="EMBL" id="MEN3069959.1"/>
    </source>
</evidence>
<dbReference type="Proteomes" id="UP001410394">
    <property type="component" value="Unassembled WGS sequence"/>
</dbReference>
<organism evidence="1 2">
    <name type="scientific">Uliginosibacterium sediminicola</name>
    <dbReference type="NCBI Taxonomy" id="2024550"/>
    <lineage>
        <taxon>Bacteria</taxon>
        <taxon>Pseudomonadati</taxon>
        <taxon>Pseudomonadota</taxon>
        <taxon>Betaproteobacteria</taxon>
        <taxon>Rhodocyclales</taxon>
        <taxon>Zoogloeaceae</taxon>
        <taxon>Uliginosibacterium</taxon>
    </lineage>
</organism>
<sequence length="141" mass="15582">MSEIKFYFNAPDRLTTACSITSKAVRQGHRILVHAPDTQLARRFDALLWTGQALSFVPHVAASSPLAPRTPVVIASDLDNAAHHDVLLNLADTPPQGFESFGMLIEIVSTDEADRQLARQRWQSFKRAGHTITAHDLAQRA</sequence>
<protein>
    <submittedName>
        <fullName evidence="1">DNA polymerase III subunit chi</fullName>
        <ecNumber evidence="1">2.7.7.7</ecNumber>
    </submittedName>
</protein>
<dbReference type="GO" id="GO:0003887">
    <property type="term" value="F:DNA-directed DNA polymerase activity"/>
    <property type="evidence" value="ECO:0007669"/>
    <property type="project" value="UniProtKB-EC"/>
</dbReference>
<dbReference type="EC" id="2.7.7.7" evidence="1"/>
<reference evidence="1 2" key="1">
    <citation type="journal article" date="2018" name="Int. J. Syst. Evol. Microbiol.">
        <title>Uliginosibacterium sediminicola sp. nov., isolated from freshwater sediment.</title>
        <authorList>
            <person name="Hwang W.M."/>
            <person name="Kim S.M."/>
            <person name="Kang K."/>
            <person name="Ahn T.Y."/>
        </authorList>
    </citation>
    <scope>NUCLEOTIDE SEQUENCE [LARGE SCALE GENOMIC DNA]</scope>
    <source>
        <strain evidence="1 2">M1-21</strain>
    </source>
</reference>
<gene>
    <name evidence="1" type="ORF">ABDB84_15865</name>
</gene>
<name>A0ABU9Z275_9RHOO</name>
<dbReference type="PANTHER" id="PTHR38767:SF1">
    <property type="entry name" value="DNA POLYMERASE III SUBUNIT CHI"/>
    <property type="match status" value="1"/>
</dbReference>
<dbReference type="RefSeq" id="WP_345920731.1">
    <property type="nucleotide sequence ID" value="NZ_JBDIVE010000009.1"/>
</dbReference>
<proteinExistence type="predicted"/>
<dbReference type="Pfam" id="PF04364">
    <property type="entry name" value="DNA_pol3_chi"/>
    <property type="match status" value="1"/>
</dbReference>
<keyword evidence="1" id="KW-0808">Transferase</keyword>
<dbReference type="PANTHER" id="PTHR38767">
    <property type="entry name" value="DNA POLYMERASE III SUBUNIT CHI"/>
    <property type="match status" value="1"/>
</dbReference>
<dbReference type="Gene3D" id="3.40.50.10110">
    <property type="entry name" value="DNA polymerase III subunit chi"/>
    <property type="match status" value="1"/>
</dbReference>
<comment type="caution">
    <text evidence="1">The sequence shown here is derived from an EMBL/GenBank/DDBJ whole genome shotgun (WGS) entry which is preliminary data.</text>
</comment>
<dbReference type="EMBL" id="JBDIVE010000009">
    <property type="protein sequence ID" value="MEN3069959.1"/>
    <property type="molecule type" value="Genomic_DNA"/>
</dbReference>
<keyword evidence="1" id="KW-0548">Nucleotidyltransferase</keyword>
<dbReference type="InterPro" id="IPR036768">
    <property type="entry name" value="PolIII_chi_sf"/>
</dbReference>
<dbReference type="SUPFAM" id="SSF102400">
    <property type="entry name" value="DNA polymerase III chi subunit"/>
    <property type="match status" value="1"/>
</dbReference>
<evidence type="ECO:0000313" key="2">
    <source>
        <dbReference type="Proteomes" id="UP001410394"/>
    </source>
</evidence>
<dbReference type="InterPro" id="IPR007459">
    <property type="entry name" value="DNA_pol3_chi"/>
</dbReference>
<accession>A0ABU9Z275</accession>
<keyword evidence="2" id="KW-1185">Reference proteome</keyword>